<dbReference type="OrthoDB" id="4230717at2"/>
<gene>
    <name evidence="2" type="ORF">FCI23_12405</name>
</gene>
<sequence length="98" mass="10937">MTREEAVETARVFLHGIYGDGPPTIVIDPAEAVEHSLAWTVLFDSQEHIDTGDFTQAPLLRLVVVFKDKSDVVFHPSAYTVEESEAWLATGQRPQRLS</sequence>
<evidence type="ECO:0000313" key="3">
    <source>
        <dbReference type="Proteomes" id="UP000305778"/>
    </source>
</evidence>
<keyword evidence="3" id="KW-1185">Reference proteome</keyword>
<keyword evidence="2" id="KW-0645">Protease</keyword>
<accession>A0A4U0SPQ5</accession>
<evidence type="ECO:0000259" key="1">
    <source>
        <dbReference type="Pfam" id="PF15567"/>
    </source>
</evidence>
<dbReference type="GO" id="GO:0006508">
    <property type="term" value="P:proteolysis"/>
    <property type="evidence" value="ECO:0007669"/>
    <property type="project" value="UniProtKB-KW"/>
</dbReference>
<dbReference type="RefSeq" id="WP_136723577.1">
    <property type="nucleotide sequence ID" value="NZ_JAOPYF010000322.1"/>
</dbReference>
<dbReference type="Pfam" id="PF15567">
    <property type="entry name" value="Imm35"/>
    <property type="match status" value="1"/>
</dbReference>
<reference evidence="2 3" key="1">
    <citation type="submission" date="2019-04" db="EMBL/GenBank/DDBJ databases">
        <title>Streptomyces oryziradicis sp. nov., a novel actinomycete isolated from rhizosphere soil of rice (Oryza sativa L.).</title>
        <authorList>
            <person name="Li C."/>
        </authorList>
    </citation>
    <scope>NUCLEOTIDE SEQUENCE [LARGE SCALE GENOMIC DNA]</scope>
    <source>
        <strain evidence="2 3">NEAU-C40</strain>
    </source>
</reference>
<dbReference type="EMBL" id="SUMC01000009">
    <property type="protein sequence ID" value="TKA11163.1"/>
    <property type="molecule type" value="Genomic_DNA"/>
</dbReference>
<organism evidence="2 3">
    <name type="scientific">Actinacidiphila oryziradicis</name>
    <dbReference type="NCBI Taxonomy" id="2571141"/>
    <lineage>
        <taxon>Bacteria</taxon>
        <taxon>Bacillati</taxon>
        <taxon>Actinomycetota</taxon>
        <taxon>Actinomycetes</taxon>
        <taxon>Kitasatosporales</taxon>
        <taxon>Streptomycetaceae</taxon>
        <taxon>Actinacidiphila</taxon>
    </lineage>
</organism>
<evidence type="ECO:0000313" key="2">
    <source>
        <dbReference type="EMBL" id="TKA11163.1"/>
    </source>
</evidence>
<feature type="domain" description="Immunity protein 35" evidence="1">
    <location>
        <begin position="4"/>
        <end position="88"/>
    </location>
</feature>
<dbReference type="Proteomes" id="UP000305778">
    <property type="component" value="Unassembled WGS sequence"/>
</dbReference>
<keyword evidence="2" id="KW-0378">Hydrolase</keyword>
<dbReference type="GO" id="GO:0008233">
    <property type="term" value="F:peptidase activity"/>
    <property type="evidence" value="ECO:0007669"/>
    <property type="project" value="UniProtKB-KW"/>
</dbReference>
<proteinExistence type="predicted"/>
<name>A0A4U0SPQ5_9ACTN</name>
<comment type="caution">
    <text evidence="2">The sequence shown here is derived from an EMBL/GenBank/DDBJ whole genome shotgun (WGS) entry which is preliminary data.</text>
</comment>
<dbReference type="InterPro" id="IPR029082">
    <property type="entry name" value="Imm35"/>
</dbReference>
<dbReference type="AlphaFoldDB" id="A0A4U0SPQ5"/>
<protein>
    <submittedName>
        <fullName evidence="2">Serine protease</fullName>
    </submittedName>
</protein>